<evidence type="ECO:0000313" key="1">
    <source>
        <dbReference type="EMBL" id="AWW00191.1"/>
    </source>
</evidence>
<dbReference type="Proteomes" id="UP000249873">
    <property type="component" value="Chromosome"/>
</dbReference>
<dbReference type="KEGG" id="als:DJ013_19250"/>
<keyword evidence="2" id="KW-1185">Reference proteome</keyword>
<proteinExistence type="predicted"/>
<dbReference type="OrthoDB" id="1116847at2"/>
<reference evidence="1 2" key="1">
    <citation type="submission" date="2018-05" db="EMBL/GenBank/DDBJ databases">
        <title>Complete genome sequence of Arcticibacterium luteifluviistationis SM1504T, a cytophagaceae bacterium isolated from Arctic surface seawater.</title>
        <authorList>
            <person name="Li Y."/>
            <person name="Qin Q.-L."/>
        </authorList>
    </citation>
    <scope>NUCLEOTIDE SEQUENCE [LARGE SCALE GENOMIC DNA]</scope>
    <source>
        <strain evidence="1 2">SM1504</strain>
    </source>
</reference>
<protein>
    <submittedName>
        <fullName evidence="1">Uncharacterized protein</fullName>
    </submittedName>
</protein>
<dbReference type="EMBL" id="CP029480">
    <property type="protein sequence ID" value="AWW00191.1"/>
    <property type="molecule type" value="Genomic_DNA"/>
</dbReference>
<dbReference type="AlphaFoldDB" id="A0A2Z4GG13"/>
<gene>
    <name evidence="1" type="ORF">DJ013_19250</name>
</gene>
<accession>A0A2Z4GG13</accession>
<sequence>MFESFRENKVLLYKRPDSNIFGTVSVGYLLKSLKPFFSEKANEEIDKILVKMEPSFPFYENKDGLKTYNFWQTKPSQHFPSGYFMKHFRHFKLPDDIDDTALVYMTKGYSKKEVNWLKEKLKEHAFPDKVYSTWFGVDMPLERDVCALCNLMSLLLDAKLELNEHDKATIDFLNSTVVSKDFLKNTFWVSRHYATVPLIIYHYARLLGQFEIDEMAESRRVLIDLIPGLFKTEKVWMNKVLLQTAYLKFNENLTCQLVEWNALDESNINSKEFYSFIGAPFAPLKNKYLKQLGSKKVFQIGWKCEAHELALVLENLVLRENYLIGKT</sequence>
<organism evidence="1 2">
    <name type="scientific">Arcticibacterium luteifluviistationis</name>
    <dbReference type="NCBI Taxonomy" id="1784714"/>
    <lineage>
        <taxon>Bacteria</taxon>
        <taxon>Pseudomonadati</taxon>
        <taxon>Bacteroidota</taxon>
        <taxon>Cytophagia</taxon>
        <taxon>Cytophagales</taxon>
        <taxon>Leadbetterellaceae</taxon>
        <taxon>Arcticibacterium</taxon>
    </lineage>
</organism>
<evidence type="ECO:0000313" key="2">
    <source>
        <dbReference type="Proteomes" id="UP000249873"/>
    </source>
</evidence>
<name>A0A2Z4GG13_9BACT</name>